<evidence type="ECO:0000313" key="1">
    <source>
        <dbReference type="EMBL" id="KRN24991.1"/>
    </source>
</evidence>
<dbReference type="AlphaFoldDB" id="A0A0R2F9G6"/>
<dbReference type="Proteomes" id="UP000051442">
    <property type="component" value="Unassembled WGS sequence"/>
</dbReference>
<proteinExistence type="predicted"/>
<accession>A0A0R2F9G6</accession>
<reference evidence="1 2" key="1">
    <citation type="journal article" date="2015" name="Genome Announc.">
        <title>Expanding the biotechnology potential of lactobacilli through comparative genomics of 213 strains and associated genera.</title>
        <authorList>
            <person name="Sun Z."/>
            <person name="Harris H.M."/>
            <person name="McCann A."/>
            <person name="Guo C."/>
            <person name="Argimon S."/>
            <person name="Zhang W."/>
            <person name="Yang X."/>
            <person name="Jeffery I.B."/>
            <person name="Cooney J.C."/>
            <person name="Kagawa T.F."/>
            <person name="Liu W."/>
            <person name="Song Y."/>
            <person name="Salvetti E."/>
            <person name="Wrobel A."/>
            <person name="Rasinkangas P."/>
            <person name="Parkhill J."/>
            <person name="Rea M.C."/>
            <person name="O'Sullivan O."/>
            <person name="Ritari J."/>
            <person name="Douillard F.P."/>
            <person name="Paul Ross R."/>
            <person name="Yang R."/>
            <person name="Briner A.E."/>
            <person name="Felis G.E."/>
            <person name="de Vos W.M."/>
            <person name="Barrangou R."/>
            <person name="Klaenhammer T.R."/>
            <person name="Caufield P.W."/>
            <person name="Cui Y."/>
            <person name="Zhang H."/>
            <person name="O'Toole P.W."/>
        </authorList>
    </citation>
    <scope>NUCLEOTIDE SEQUENCE [LARGE SCALE GENOMIC DNA]</scope>
    <source>
        <strain evidence="1 2">DSM 23365</strain>
    </source>
</reference>
<protein>
    <submittedName>
        <fullName evidence="1">Uncharacterized protein</fullName>
    </submittedName>
</protein>
<name>A0A0R2F9G6_9LACO</name>
<dbReference type="EMBL" id="AYZM01000079">
    <property type="protein sequence ID" value="KRN24991.1"/>
    <property type="molecule type" value="Genomic_DNA"/>
</dbReference>
<evidence type="ECO:0000313" key="2">
    <source>
        <dbReference type="Proteomes" id="UP000051442"/>
    </source>
</evidence>
<keyword evidence="2" id="KW-1185">Reference proteome</keyword>
<comment type="caution">
    <text evidence="1">The sequence shown here is derived from an EMBL/GenBank/DDBJ whole genome shotgun (WGS) entry which is preliminary data.</text>
</comment>
<dbReference type="PATRIC" id="fig|1423804.4.peg.500"/>
<gene>
    <name evidence="1" type="ORF">FD14_GL000462</name>
</gene>
<organism evidence="1 2">
    <name type="scientific">Secundilactobacillus similis DSM 23365 = JCM 2765</name>
    <dbReference type="NCBI Taxonomy" id="1423804"/>
    <lineage>
        <taxon>Bacteria</taxon>
        <taxon>Bacillati</taxon>
        <taxon>Bacillota</taxon>
        <taxon>Bacilli</taxon>
        <taxon>Lactobacillales</taxon>
        <taxon>Lactobacillaceae</taxon>
        <taxon>Secundilactobacillus</taxon>
    </lineage>
</organism>
<sequence length="50" mass="5996">MVLTTSIAITYFRRQLGFSWSVIDWIVKLANATAFRQLRRNEFRKTERCT</sequence>